<dbReference type="EMBL" id="FPJO01000044">
    <property type="protein sequence ID" value="SFY44182.1"/>
    <property type="molecule type" value="Genomic_DNA"/>
</dbReference>
<accession>A0A1K2F9T0</accession>
<protein>
    <submittedName>
        <fullName evidence="2">Uncharacterized protein</fullName>
    </submittedName>
</protein>
<proteinExistence type="predicted"/>
<evidence type="ECO:0000313" key="2">
    <source>
        <dbReference type="EMBL" id="SFY44182.1"/>
    </source>
</evidence>
<sequence>MSCRCGEQSSAAQSPLAQAEEAKRRRDLVGEVDALVGGHRVLTEAPWYPSRPGDRLMLTLEATEHTPRTTELYEVTEGCEDGMELHLVDITPEGAAEGWYAGPPELYGADPVETPWMEAGPARLTITRNNVIVHQGRHALPRPDTTEPRITTAAGPDGTIGWAVVQEREYTPAEMRGMPRSCGSAREGLPSRVIDR</sequence>
<gene>
    <name evidence="2" type="ORF">SAMN02787144_104412</name>
</gene>
<dbReference type="Proteomes" id="UP000181909">
    <property type="component" value="Unassembled WGS sequence"/>
</dbReference>
<dbReference type="AlphaFoldDB" id="A0A1K2F9T0"/>
<name>A0A1K2F9T0_STRAR</name>
<reference evidence="2 3" key="1">
    <citation type="submission" date="2016-11" db="EMBL/GenBank/DDBJ databases">
        <authorList>
            <person name="Jaros S."/>
            <person name="Januszkiewicz K."/>
            <person name="Wedrychowicz H."/>
        </authorList>
    </citation>
    <scope>NUCLEOTIDE SEQUENCE [LARGE SCALE GENOMIC DNA]</scope>
    <source>
        <strain evidence="2 3">OK807</strain>
    </source>
</reference>
<evidence type="ECO:0000313" key="3">
    <source>
        <dbReference type="Proteomes" id="UP000181909"/>
    </source>
</evidence>
<feature type="region of interest" description="Disordered" evidence="1">
    <location>
        <begin position="174"/>
        <end position="196"/>
    </location>
</feature>
<dbReference type="RefSeq" id="WP_072489420.1">
    <property type="nucleotide sequence ID" value="NZ_CP108277.1"/>
</dbReference>
<organism evidence="2 3">
    <name type="scientific">Streptomyces atratus</name>
    <dbReference type="NCBI Taxonomy" id="1893"/>
    <lineage>
        <taxon>Bacteria</taxon>
        <taxon>Bacillati</taxon>
        <taxon>Actinomycetota</taxon>
        <taxon>Actinomycetes</taxon>
        <taxon>Kitasatosporales</taxon>
        <taxon>Streptomycetaceae</taxon>
        <taxon>Streptomyces</taxon>
    </lineage>
</organism>
<evidence type="ECO:0000256" key="1">
    <source>
        <dbReference type="SAM" id="MobiDB-lite"/>
    </source>
</evidence>